<sequence>MCPAGSFNPTTSNELSQCSDCPSGKHGASPGATGNETDNCIACTPGKYSSNPRSTTCSDCTEGKYQDSSGQSLCSDCGSGQYSGSGLSACSDCSVGTFLTDAAAPDEASACTVCGSGKYTSSSASAECSTCDAGKFLADSGTDPSLHSSHALCLVCQSGTFSGESSGACSPCPAGSFLEDDGLDAALHTSSTNCTVCTTGKYSGSGSGSCSDCCSLGSFTDSSASTSCQTCAEGKTTMNLGGTAINTCVPEKRMWDFRDCTSGAPTVEGTGGDLQASPFNGPTCTVDGIHFDGVDDYIQIDDWEWGGATSIELYVKYDTFMSSSPILNFGNSSREGDGASVDNVILGNAGTSSAVNFEVHQGSDVKSITTSNYESSTWTHIVVTVSGTSAKVYKNGVLSEDTCISCPVGKSSASLAASALSDCLSCIGGTFAGGTGMSMCENCAPGTFSIDEADTCTTCGKGTWSDGNSASCEDCPEGKFVADDGTNPSAHATSAACAICSAGSYSESTGSSQCTQCEVGKYNGDGSSNSELHDSPEDCLECSSGTYSPTAGSSSCQQCEGGKFLSEEGGTACSSCSEGQYSGLGQTSCVPCVQGKYLVDSASSEDEVACEVCGPGTFAAEESSTSCTNCEAGTYLSDAVTATEKHDSSADCEVCNAGLFSDAGAGACTPCMAGKYLQDAATDTSLHSFSSACTICEAGTHSTSGSATCVHCPAGKHLSDPGVKVELHDSQEDCILCGDGSYSLPAATSCTSCSAGKYLKGNATSDHDSEEDCQSCPLGTYNGVTGKSECDLCPMGYYNDVEGTTLCKQCDKNHHTNLEGSVAYNECYGPPAALSTSILNANQHTGTIQLNMDQAGTGLCALKPAASSTSATPTLSYLEANGQHLEFQQNKAEDMHFSNLDSSTTFDIFCVFSSVVYSDGRMVTSNITKQGSLTTAIGYAAYAESTCARVVNNNNVTISLASRYNSGRAWVLFLENPVDTIPTGEEIKTIGEAVGKNLVVDSTGNSWLGESKEFCFGGKVGDIPVESGLDSFVVAHTQVNLRPLTTYNIFIHTEDFEVPAEALPPSYLVSDFPRNVTTSCCGFITVESQPMPSDSALSFQSYRAMGTDSSPISFELSNLPSKDTEVVVSAKFYALSSSADTSDCSTGMVGDKESEGLVENLDASEIIFPHKFNFAPGSSSSLSGSFVGHFKKAGCVILTLTATGEAAEEFGSLESQLSNNRVAVNVIRDDAEPTPPSLERATFSNTVTSLFVEFNSATDKGTKNLPSTTSSFQCSQIFNIPSCPSEAFIDTVNEEIQTVISPSLAEDSVASLADFNRFLTLEVPNSLLVQDSTYSFTLSLTNFFHNSESSTIHVTVDSNSVPTISIEGGNVRSVLRPAALSIFAVAFGASCPGEPPKIVPGSNYAWTIFNVDNEEAVVDAPSTSVDKRYFKLDPYTLAPSSSYRVEVTATDSVGLKASASVVVNVGVSELVAVIDGGSKVVSPKTTGVKLSAASSFDPDSWQQSSTSEQTYSWSCVETSPAYGSPCSIDMNSAGTDLHFTESGMIGILDGTKAKTLAFSVTYSQGSRLSTASSFLIIESAEPPVVEIDPFITPKVNPSSKLQIKGFLAPDSRYPVNARWELGAEVNFNTGEGGTSTSLSEVASSSIEAMLQVAQDDFSDKQQFFLILPANTLVGGLTYAFRLNAAFDNPSAAAASSGGFAELIITVNSPPVVGLLQVDNGDGGNTGDALQTLFSLTAFDFSDDVADLPLRYSYLYTIGRRKLGAAEVLISANLLSSQISDIILPSGAGNTSVVEVFTRVSDVYGASSEAFAEAYVKTPKISSQELANLTDSLTSAALEKGDTSTVFQVIASSTSILNSLNCSLVPNCAPLNREECSEGETPNTCGRCLEGFVSNDNFRKEKCEPPAEQCSNGVKDKGETDVDCGWPRCKACSSGHNCLSSRDCSFGLCKEGICSVPQKRCPGDCSGNGICFAYDSNLKVIERSACVESSVACRTSCTCNKGSLGKSCDKTEEEQLQLIDQRKNMLQTLEKVLEIQDLSPEAASQQASSLESLVSNAEELDDEARSTASTIMTTVSEGLLQSGGVDTNTAKSLGESVKKRQKRKTGGLSTQLSEMEDDVEEEFEEENPMRKNEPSVGDGTKLRKRDIVKGQLANLEIGGVVSDKLMKMKNRRKLKDKVKATMKKILENADEKYANLKRRVKELDEEVAQGAVSNRLEEINTELEHVLNAKEKVKKMFRVRGIFAKIFGYDSKTKILAKVSRDLKIAQAIEEDIELLNESNKELRLLEHARMMHLSLFEQKIYLRNMLEFDDDEMMKIHWAKKVFGYAFVGLYLLATSFYICLFGITMGNDMTKSWLTSFLMADLTDILWFIPLKILLVNIYLPTLIGKHVSQSTSTLTKTKHWYGSLVNENATVYVAQNHPELEASQLVIEAFASAVESKKITQDTKRLREGEEGRVAKQIGPMKREGGADLGRSKSTKARRSIWNPGLVSRERIDSTSFMLEEVDENDFKYKGLRKIGVILFYTFVMMPSAVQDFLMDFVIPLLSGSVVYGNVLIYESRSEQGNNLPGLIEIGLILIFVTLYCVIRKLRKRRRHRKRLKKALQQNTQQAAEIEMGDTSTRQKRALTIEQIATLGNEVKSKHAMKSVLKSSTEKRANKASRRTTIKSRVSRTTEHKAAVIISRKWKSYKRGGSRLGSKKAKSMWVAVWDETYKMHYYQHKETGQSKWEAPEENAEDSKKPKLKTTLRGGKTGGKDTSKPRKRKVKSNEETGRSHQSHDVRENLDQTREKQQAPSQWQMLVDPSSQKVYYHNSETNETTWEKPALETNPKKAWKGTIFGVQNPGGEPTGMMGNEESESLEKISKDPVKKESKEHPLLKVKTKG</sequence>
<dbReference type="EMBL" id="BRXZ01007732">
    <property type="protein sequence ID" value="GMI33160.1"/>
    <property type="molecule type" value="Genomic_DNA"/>
</dbReference>
<protein>
    <recommendedName>
        <fullName evidence="4">WW domain-containing protein</fullName>
    </recommendedName>
</protein>
<dbReference type="PANTHER" id="PTHR46967">
    <property type="entry name" value="INSULIN-LIKE GROWTH FACTOR BINDING PROTEIN,N-TERMINAL"/>
    <property type="match status" value="1"/>
</dbReference>
<dbReference type="InterPro" id="IPR011641">
    <property type="entry name" value="Tyr-kin_ephrin_A/B_rcpt-like"/>
</dbReference>
<feature type="compositionally biased region" description="Basic residues" evidence="2">
    <location>
        <begin position="2656"/>
        <end position="2668"/>
    </location>
</feature>
<feature type="transmembrane region" description="Helical" evidence="3">
    <location>
        <begin position="2322"/>
        <end position="2346"/>
    </location>
</feature>
<dbReference type="Pfam" id="PF13385">
    <property type="entry name" value="Laminin_G_3"/>
    <property type="match status" value="1"/>
</dbReference>
<dbReference type="Pfam" id="PF00397">
    <property type="entry name" value="WW"/>
    <property type="match status" value="1"/>
</dbReference>
<feature type="region of interest" description="Disordered" evidence="2">
    <location>
        <begin position="2641"/>
        <end position="2670"/>
    </location>
</feature>
<dbReference type="Pfam" id="PF02010">
    <property type="entry name" value="REJ"/>
    <property type="match status" value="1"/>
</dbReference>
<evidence type="ECO:0000256" key="2">
    <source>
        <dbReference type="SAM" id="MobiDB-lite"/>
    </source>
</evidence>
<dbReference type="PROSITE" id="PS01159">
    <property type="entry name" value="WW_DOMAIN_1"/>
    <property type="match status" value="1"/>
</dbReference>
<evidence type="ECO:0000256" key="3">
    <source>
        <dbReference type="SAM" id="Phobius"/>
    </source>
</evidence>
<keyword evidence="3" id="KW-0812">Transmembrane</keyword>
<evidence type="ECO:0000256" key="1">
    <source>
        <dbReference type="SAM" id="Coils"/>
    </source>
</evidence>
<proteinExistence type="predicted"/>
<dbReference type="InterPro" id="IPR001202">
    <property type="entry name" value="WW_dom"/>
</dbReference>
<dbReference type="Pfam" id="PF07699">
    <property type="entry name" value="Ephrin_rec_like"/>
    <property type="match status" value="1"/>
</dbReference>
<feature type="region of interest" description="Disordered" evidence="2">
    <location>
        <begin position="2081"/>
        <end position="2116"/>
    </location>
</feature>
<feature type="transmembrane region" description="Helical" evidence="3">
    <location>
        <begin position="2565"/>
        <end position="2585"/>
    </location>
</feature>
<accession>A0A9W7G5G2</accession>
<evidence type="ECO:0000313" key="6">
    <source>
        <dbReference type="Proteomes" id="UP001165082"/>
    </source>
</evidence>
<feature type="coiled-coil region" evidence="1">
    <location>
        <begin position="2178"/>
        <end position="2235"/>
    </location>
</feature>
<dbReference type="PROSITE" id="PS50020">
    <property type="entry name" value="WW_DOMAIN_2"/>
    <property type="match status" value="2"/>
</dbReference>
<feature type="compositionally biased region" description="Basic and acidic residues" evidence="2">
    <location>
        <begin position="2856"/>
        <end position="2874"/>
    </location>
</feature>
<feature type="region of interest" description="Disordered" evidence="2">
    <location>
        <begin position="2812"/>
        <end position="2881"/>
    </location>
</feature>
<dbReference type="SUPFAM" id="SSF49899">
    <property type="entry name" value="Concanavalin A-like lectins/glucanases"/>
    <property type="match status" value="1"/>
</dbReference>
<feature type="compositionally biased region" description="Basic and acidic residues" evidence="2">
    <location>
        <begin position="2764"/>
        <end position="2789"/>
    </location>
</feature>
<dbReference type="CDD" id="cd00185">
    <property type="entry name" value="TNFRSF"/>
    <property type="match status" value="1"/>
</dbReference>
<keyword evidence="3" id="KW-0472">Membrane</keyword>
<dbReference type="SUPFAM" id="SSF51045">
    <property type="entry name" value="WW domain"/>
    <property type="match status" value="1"/>
</dbReference>
<dbReference type="InterPro" id="IPR036020">
    <property type="entry name" value="WW_dom_sf"/>
</dbReference>
<dbReference type="PANTHER" id="PTHR46967:SF1">
    <property type="entry name" value="KERATIN-ASSOCIATED PROTEIN 16-1-LIKE"/>
    <property type="match status" value="1"/>
</dbReference>
<dbReference type="Gene3D" id="2.10.50.10">
    <property type="entry name" value="Tumor Necrosis Factor Receptor, subunit A, domain 2"/>
    <property type="match status" value="5"/>
</dbReference>
<dbReference type="InterPro" id="IPR009030">
    <property type="entry name" value="Growth_fac_rcpt_cys_sf"/>
</dbReference>
<dbReference type="CDD" id="cd00201">
    <property type="entry name" value="WW"/>
    <property type="match status" value="2"/>
</dbReference>
<evidence type="ECO:0000259" key="4">
    <source>
        <dbReference type="PROSITE" id="PS50020"/>
    </source>
</evidence>
<dbReference type="Gene3D" id="2.20.70.10">
    <property type="match status" value="2"/>
</dbReference>
<dbReference type="Proteomes" id="UP001165082">
    <property type="component" value="Unassembled WGS sequence"/>
</dbReference>
<feature type="transmembrane region" description="Helical" evidence="3">
    <location>
        <begin position="2520"/>
        <end position="2545"/>
    </location>
</feature>
<feature type="region of interest" description="Disordered" evidence="2">
    <location>
        <begin position="2721"/>
        <end position="2799"/>
    </location>
</feature>
<dbReference type="OrthoDB" id="76429at2759"/>
<comment type="caution">
    <text evidence="5">The sequence shown here is derived from an EMBL/GenBank/DDBJ whole genome shotgun (WGS) entry which is preliminary data.</text>
</comment>
<feature type="domain" description="WW" evidence="4">
    <location>
        <begin position="2789"/>
        <end position="2823"/>
    </location>
</feature>
<evidence type="ECO:0000313" key="5">
    <source>
        <dbReference type="EMBL" id="GMI33160.1"/>
    </source>
</evidence>
<dbReference type="InterPro" id="IPR002859">
    <property type="entry name" value="PKD/REJ-like"/>
</dbReference>
<keyword evidence="3" id="KW-1133">Transmembrane helix</keyword>
<reference evidence="5" key="1">
    <citation type="submission" date="2022-07" db="EMBL/GenBank/DDBJ databases">
        <title>Genome analysis of Parmales, a sister group of diatoms, reveals the evolutionary specialization of diatoms from phago-mixotrophs to photoautotrophs.</title>
        <authorList>
            <person name="Ban H."/>
            <person name="Sato S."/>
            <person name="Yoshikawa S."/>
            <person name="Kazumasa Y."/>
            <person name="Nakamura Y."/>
            <person name="Ichinomiya M."/>
            <person name="Saitoh K."/>
            <person name="Sato N."/>
            <person name="Blanc-Mathieu R."/>
            <person name="Endo H."/>
            <person name="Kuwata A."/>
            <person name="Ogata H."/>
        </authorList>
    </citation>
    <scope>NUCLEOTIDE SEQUENCE</scope>
</reference>
<name>A0A9W7G5G2_9STRA</name>
<dbReference type="SMART" id="SM00456">
    <property type="entry name" value="WW"/>
    <property type="match status" value="2"/>
</dbReference>
<dbReference type="InterPro" id="IPR013320">
    <property type="entry name" value="ConA-like_dom_sf"/>
</dbReference>
<feature type="domain" description="WW" evidence="4">
    <location>
        <begin position="2697"/>
        <end position="2731"/>
    </location>
</feature>
<dbReference type="SMART" id="SM01411">
    <property type="entry name" value="Ephrin_rec_like"/>
    <property type="match status" value="11"/>
</dbReference>
<keyword evidence="1" id="KW-0175">Coiled coil</keyword>
<feature type="non-terminal residue" evidence="5">
    <location>
        <position position="1"/>
    </location>
</feature>
<gene>
    <name evidence="5" type="ORF">TrRE_jg4887</name>
</gene>
<keyword evidence="6" id="KW-1185">Reference proteome</keyword>
<dbReference type="Gene3D" id="2.60.120.200">
    <property type="match status" value="1"/>
</dbReference>
<dbReference type="SUPFAM" id="SSF57184">
    <property type="entry name" value="Growth factor receptor domain"/>
    <property type="match status" value="4"/>
</dbReference>
<feature type="compositionally biased region" description="Polar residues" evidence="2">
    <location>
        <begin position="2790"/>
        <end position="2799"/>
    </location>
</feature>
<organism evidence="5 6">
    <name type="scientific">Triparma retinervis</name>
    <dbReference type="NCBI Taxonomy" id="2557542"/>
    <lineage>
        <taxon>Eukaryota</taxon>
        <taxon>Sar</taxon>
        <taxon>Stramenopiles</taxon>
        <taxon>Ochrophyta</taxon>
        <taxon>Bolidophyceae</taxon>
        <taxon>Parmales</taxon>
        <taxon>Triparmaceae</taxon>
        <taxon>Triparma</taxon>
    </lineage>
</organism>